<keyword evidence="3" id="KW-0812">Transmembrane</keyword>
<dbReference type="PANTHER" id="PTHR43681:SF1">
    <property type="entry name" value="SARCALUMENIN"/>
    <property type="match status" value="1"/>
</dbReference>
<keyword evidence="1" id="KW-0175">Coiled coil</keyword>
<dbReference type="RefSeq" id="WP_106365697.1">
    <property type="nucleotide sequence ID" value="NZ_PVTJ01000008.1"/>
</dbReference>
<dbReference type="InterPro" id="IPR051943">
    <property type="entry name" value="TRAFAC_Dynamin-like_GTPase"/>
</dbReference>
<organism evidence="5 6">
    <name type="scientific">Glycomyces artemisiae</name>
    <dbReference type="NCBI Taxonomy" id="1076443"/>
    <lineage>
        <taxon>Bacteria</taxon>
        <taxon>Bacillati</taxon>
        <taxon>Actinomycetota</taxon>
        <taxon>Actinomycetes</taxon>
        <taxon>Glycomycetales</taxon>
        <taxon>Glycomycetaceae</taxon>
        <taxon>Glycomyces</taxon>
    </lineage>
</organism>
<dbReference type="AlphaFoldDB" id="A0A2T0UG91"/>
<evidence type="ECO:0000256" key="3">
    <source>
        <dbReference type="SAM" id="Phobius"/>
    </source>
</evidence>
<protein>
    <submittedName>
        <fullName evidence="5">Dynamin family protein</fullName>
    </submittedName>
</protein>
<dbReference type="PANTHER" id="PTHR43681">
    <property type="entry name" value="TRANSMEMBRANE GTPASE FZO"/>
    <property type="match status" value="1"/>
</dbReference>
<feature type="region of interest" description="Disordered" evidence="2">
    <location>
        <begin position="1"/>
        <end position="26"/>
    </location>
</feature>
<accession>A0A2T0UG91</accession>
<dbReference type="InterPro" id="IPR027417">
    <property type="entry name" value="P-loop_NTPase"/>
</dbReference>
<dbReference type="InterPro" id="IPR045063">
    <property type="entry name" value="Dynamin_N"/>
</dbReference>
<evidence type="ECO:0000313" key="5">
    <source>
        <dbReference type="EMBL" id="PRY56922.1"/>
    </source>
</evidence>
<keyword evidence="3" id="KW-0472">Membrane</keyword>
<evidence type="ECO:0000313" key="6">
    <source>
        <dbReference type="Proteomes" id="UP000238176"/>
    </source>
</evidence>
<evidence type="ECO:0000256" key="1">
    <source>
        <dbReference type="SAM" id="Coils"/>
    </source>
</evidence>
<comment type="caution">
    <text evidence="5">The sequence shown here is derived from an EMBL/GenBank/DDBJ whole genome shotgun (WGS) entry which is preliminary data.</text>
</comment>
<dbReference type="SUPFAM" id="SSF52540">
    <property type="entry name" value="P-loop containing nucleoside triphosphate hydrolases"/>
    <property type="match status" value="1"/>
</dbReference>
<reference evidence="5 6" key="1">
    <citation type="submission" date="2018-03" db="EMBL/GenBank/DDBJ databases">
        <title>Genomic Encyclopedia of Type Strains, Phase III (KMG-III): the genomes of soil and plant-associated and newly described type strains.</title>
        <authorList>
            <person name="Whitman W."/>
        </authorList>
    </citation>
    <scope>NUCLEOTIDE SEQUENCE [LARGE SCALE GENOMIC DNA]</scope>
    <source>
        <strain evidence="5 6">CGMCC 4.7067</strain>
    </source>
</reference>
<keyword evidence="3" id="KW-1133">Transmembrane helix</keyword>
<dbReference type="Pfam" id="PF00350">
    <property type="entry name" value="Dynamin_N"/>
    <property type="match status" value="1"/>
</dbReference>
<dbReference type="Proteomes" id="UP000238176">
    <property type="component" value="Unassembled WGS sequence"/>
</dbReference>
<name>A0A2T0UG91_9ACTN</name>
<keyword evidence="6" id="KW-1185">Reference proteome</keyword>
<dbReference type="OrthoDB" id="4746525at2"/>
<gene>
    <name evidence="5" type="ORF">B0I28_108233</name>
</gene>
<dbReference type="Gene3D" id="3.40.50.300">
    <property type="entry name" value="P-loop containing nucleotide triphosphate hydrolases"/>
    <property type="match status" value="1"/>
</dbReference>
<evidence type="ECO:0000259" key="4">
    <source>
        <dbReference type="Pfam" id="PF00350"/>
    </source>
</evidence>
<dbReference type="EMBL" id="PVTJ01000008">
    <property type="protein sequence ID" value="PRY56922.1"/>
    <property type="molecule type" value="Genomic_DNA"/>
</dbReference>
<feature type="transmembrane region" description="Helical" evidence="3">
    <location>
        <begin position="507"/>
        <end position="529"/>
    </location>
</feature>
<evidence type="ECO:0000256" key="2">
    <source>
        <dbReference type="SAM" id="MobiDB-lite"/>
    </source>
</evidence>
<sequence length="643" mass="68447">MTDTAAPAAAAAASANPAPAKKAAAKPNPAAQIHKLCAKAAKAGNASLRTVDARAAAEVDEVARWQPDKPVAVVVGETKRGKSSLVNALLGMPGLSPVDAQVATTAYLEFAYAEQASVRAWQPGAADPMLLGVGDLRNWATRLGTMPPGMVPPRRMLVGHPSALLKHMSVVDTPGTGGLDPDHAQIALEAVARATCLIMVTDASSPMAKTELDFLTEASKRVNFVVFALTKTDTYPGWRTVLEENRSLIEAHAPRFRNAPHFPVSAMLAEHALNSQGPTRQALAKESGIGKMQRALVKVGAAGKALVAANVVRAVRTEFSRLAISAQEDMKAYDPDPETANRLKEEKKQALNARRTETKKANLALRVETQRAKIEVQGRLRAHLQELEEALLNELEKANKAALESLPQRIDIALQGIAARLSGELHQRFVLLAERVLRQVFTEDELMQATNSISAGLRAAASGRARRDANQDGALLMASSAGVAMMAGRAVTAGAGMIGLTAVAGSVASVALTASGVGIGLAAAAFLLYRRKIQGDRQAAKQWVQRVIAEARANLNEEIGFRFTEVEFVFNSTLDDALERRAAEFDARISAAENAAKADQAARAKKQAALKQRRDSMAQKVKQLDEVLAKARTLVPGDEESDG</sequence>
<proteinExistence type="predicted"/>
<feature type="coiled-coil region" evidence="1">
    <location>
        <begin position="340"/>
        <end position="404"/>
    </location>
</feature>
<feature type="domain" description="Dynamin N-terminal" evidence="4">
    <location>
        <begin position="73"/>
        <end position="221"/>
    </location>
</feature>